<reference evidence="1 4" key="2">
    <citation type="submission" date="2018-05" db="EMBL/GenBank/DDBJ databases">
        <title>Genomic Encyclopedia of Type Strains, Phase IV (KMG-IV): sequencing the most valuable type-strain genomes for metagenomic binning, comparative biology and taxonomic classification.</title>
        <authorList>
            <person name="Goeker M."/>
        </authorList>
    </citation>
    <scope>NUCLEOTIDE SEQUENCE [LARGE SCALE GENOMIC DNA]</scope>
    <source>
        <strain evidence="1 4">DSM 28816</strain>
    </source>
</reference>
<gene>
    <name evidence="1" type="ORF">C8E03_10762</name>
    <name evidence="2" type="ORF">CG710_014390</name>
</gene>
<dbReference type="EMBL" id="NOKA02000035">
    <property type="protein sequence ID" value="RDY30522.1"/>
    <property type="molecule type" value="Genomic_DNA"/>
</dbReference>
<dbReference type="Proteomes" id="UP000247523">
    <property type="component" value="Unassembled WGS sequence"/>
</dbReference>
<keyword evidence="3" id="KW-1185">Reference proteome</keyword>
<proteinExistence type="predicted"/>
<evidence type="ECO:0000313" key="1">
    <source>
        <dbReference type="EMBL" id="PXV89085.1"/>
    </source>
</evidence>
<dbReference type="OrthoDB" id="9783597at2"/>
<dbReference type="RefSeq" id="WP_094379054.1">
    <property type="nucleotide sequence ID" value="NZ_NOKA02000035.1"/>
</dbReference>
<accession>A0A255I7C4</accession>
<dbReference type="AlphaFoldDB" id="A0A255I7C4"/>
<dbReference type="InterPro" id="IPR025374">
    <property type="entry name" value="DUF4364"/>
</dbReference>
<reference evidence="2" key="3">
    <citation type="submission" date="2018-07" db="EMBL/GenBank/DDBJ databases">
        <authorList>
            <person name="Quirk P.G."/>
            <person name="Krulwich T.A."/>
        </authorList>
    </citation>
    <scope>NUCLEOTIDE SEQUENCE</scope>
    <source>
        <strain evidence="2">CCRI-19302</strain>
    </source>
</reference>
<dbReference type="Proteomes" id="UP000216411">
    <property type="component" value="Unassembled WGS sequence"/>
</dbReference>
<name>A0A255I7C4_9FIRM</name>
<dbReference type="Gene3D" id="1.10.10.10">
    <property type="entry name" value="Winged helix-like DNA-binding domain superfamily/Winged helix DNA-binding domain"/>
    <property type="match status" value="1"/>
</dbReference>
<evidence type="ECO:0000313" key="3">
    <source>
        <dbReference type="Proteomes" id="UP000216411"/>
    </source>
</evidence>
<protein>
    <submittedName>
        <fullName evidence="2">DUF4364 family protein</fullName>
    </submittedName>
</protein>
<evidence type="ECO:0000313" key="4">
    <source>
        <dbReference type="Proteomes" id="UP000247523"/>
    </source>
</evidence>
<dbReference type="InterPro" id="IPR036388">
    <property type="entry name" value="WH-like_DNA-bd_sf"/>
</dbReference>
<organism evidence="2 3">
    <name type="scientific">Lachnotalea glycerini</name>
    <dbReference type="NCBI Taxonomy" id="1763509"/>
    <lineage>
        <taxon>Bacteria</taxon>
        <taxon>Bacillati</taxon>
        <taxon>Bacillota</taxon>
        <taxon>Clostridia</taxon>
        <taxon>Lachnospirales</taxon>
        <taxon>Lachnospiraceae</taxon>
        <taxon>Lachnotalea</taxon>
    </lineage>
</organism>
<comment type="caution">
    <text evidence="2">The sequence shown here is derived from an EMBL/GenBank/DDBJ whole genome shotgun (WGS) entry which is preliminary data.</text>
</comment>
<sequence length="171" mass="19759">MSEPLTLYKLIVLYMLDKVSFPLTEAQITDFILGKEYTTYFSLRQAISELIDADLIKVESFRNSSHYHITEEGTNTLEYFGNKISASIVADIDEFLTTNQYSLLDEVSTTADYYKTTNNDYAVECKVKEKNYDLISLTLTVPTKEQANSICNNWKNESQEVYAYLMDKLMR</sequence>
<reference evidence="2 3" key="1">
    <citation type="journal article" date="2017" name="Genome Announc.">
        <title>Draft Genome Sequence of a Sporulating and Motile Strain of Lachnotalea glycerini Isolated from Water in Quebec City, Canada.</title>
        <authorList>
            <person name="Maheux A.F."/>
            <person name="Boudreau D.K."/>
            <person name="Berube E."/>
            <person name="Boissinot M."/>
            <person name="Raymond F."/>
            <person name="Brodeur S."/>
            <person name="Corbeil J."/>
            <person name="Isabel S."/>
            <person name="Omar R.F."/>
            <person name="Bergeron M.G."/>
        </authorList>
    </citation>
    <scope>NUCLEOTIDE SEQUENCE [LARGE SCALE GENOMIC DNA]</scope>
    <source>
        <strain evidence="2 3">CCRI-19302</strain>
    </source>
</reference>
<dbReference type="EMBL" id="QICS01000007">
    <property type="protein sequence ID" value="PXV89085.1"/>
    <property type="molecule type" value="Genomic_DNA"/>
</dbReference>
<evidence type="ECO:0000313" key="2">
    <source>
        <dbReference type="EMBL" id="RDY30522.1"/>
    </source>
</evidence>
<dbReference type="Pfam" id="PF14277">
    <property type="entry name" value="DUF4364"/>
    <property type="match status" value="1"/>
</dbReference>